<evidence type="ECO:0000256" key="7">
    <source>
        <dbReference type="ARBA" id="ARBA00022824"/>
    </source>
</evidence>
<name>A0A6P9B3D5_PANGU</name>
<dbReference type="RefSeq" id="XP_034265727.1">
    <property type="nucleotide sequence ID" value="XM_034409836.1"/>
</dbReference>
<evidence type="ECO:0000256" key="17">
    <source>
        <dbReference type="ARBA" id="ARBA00048041"/>
    </source>
</evidence>
<keyword evidence="23" id="KW-1185">Reference proteome</keyword>
<evidence type="ECO:0000256" key="11">
    <source>
        <dbReference type="ARBA" id="ARBA00023002"/>
    </source>
</evidence>
<dbReference type="PRINTS" id="PR00370">
    <property type="entry name" value="FMOXYGENASE"/>
</dbReference>
<evidence type="ECO:0000256" key="20">
    <source>
        <dbReference type="PIRNR" id="PIRNR000332"/>
    </source>
</evidence>
<dbReference type="GO" id="GO:0004499">
    <property type="term" value="F:N,N-dimethylaniline monooxygenase activity"/>
    <property type="evidence" value="ECO:0007669"/>
    <property type="project" value="UniProtKB-UniRule"/>
</dbReference>
<keyword evidence="6 22" id="KW-0812">Transmembrane</keyword>
<dbReference type="Gene3D" id="3.50.50.60">
    <property type="entry name" value="FAD/NAD(P)-binding domain"/>
    <property type="match status" value="2"/>
</dbReference>
<evidence type="ECO:0000256" key="8">
    <source>
        <dbReference type="ARBA" id="ARBA00022827"/>
    </source>
</evidence>
<evidence type="ECO:0000313" key="25">
    <source>
        <dbReference type="RefSeq" id="XP_034265728.1"/>
    </source>
</evidence>
<evidence type="ECO:0000256" key="6">
    <source>
        <dbReference type="ARBA" id="ARBA00022692"/>
    </source>
</evidence>
<keyword evidence="11 20" id="KW-0560">Oxidoreductase</keyword>
<evidence type="ECO:0000256" key="19">
    <source>
        <dbReference type="ARBA" id="ARBA00049443"/>
    </source>
</evidence>
<dbReference type="OMA" id="EENIGKW"/>
<keyword evidence="9 20" id="KW-0521">NADP</keyword>
<evidence type="ECO:0000313" key="23">
    <source>
        <dbReference type="Proteomes" id="UP001652622"/>
    </source>
</evidence>
<comment type="similarity">
    <text evidence="4 20 21">Belongs to the FMO family.</text>
</comment>
<sequence>MERKVAIIGAGVSGLASIKCCLEEGLEPTCFEKNDVIGGLWQFTDIPEKGRTNVYRSVVSNTSKEMTCFSDFPFPESCPNYLHHSLVLEYLKDYAKHFHLLDCIQFKTTVYSIRKHPDFTTTGQWVVYTETNGKQASTVFDAVMICSGHYTEVNLPLDSFPGFENFKGQYMHSWEYRDPKGLEGKKVLILGAGNTGGDVAVEVSRTAAKVFLSTRNGAWVLSRMSKAGWPNDMVFQTRFLSFIQGLLPVSIRDKLLAKKFNQWFNHKNYGLIPIKSSLTYVIINDELPSCILCGSVVVKPNVKKFTETSAIFEDGTVEENIDVVIFTTGYAASFLFLEESVRNVCKSSTFLYKQVFPPHLQKPTLAFIGFISVTGSILPAVELQARWVTRVFNGSNKLPPMNRMMNEIAKQKKRLLKKGISNTEKKKESFVHYMDEIAVCIGVKPNVPLLLLQDPKLALKILFGPCTSYQYRLCGPGKWEKARNAILTQWDRVLKPLKTRVIDNSSKRIKPPLWKKIFHFTAFLGTTIFIILLYSFYTS</sequence>
<comment type="catalytic activity">
    <reaction evidence="16">
        <text>hypotaurine + NADH + O2 + H(+) = taurine + NAD(+) + H2O</text>
        <dbReference type="Rhea" id="RHEA:74111"/>
        <dbReference type="ChEBI" id="CHEBI:15377"/>
        <dbReference type="ChEBI" id="CHEBI:15378"/>
        <dbReference type="ChEBI" id="CHEBI:15379"/>
        <dbReference type="ChEBI" id="CHEBI:57540"/>
        <dbReference type="ChEBI" id="CHEBI:57853"/>
        <dbReference type="ChEBI" id="CHEBI:57945"/>
        <dbReference type="ChEBI" id="CHEBI:507393"/>
        <dbReference type="EC" id="1.14.13.8"/>
    </reaction>
    <physiologicalReaction direction="left-to-right" evidence="16">
        <dbReference type="Rhea" id="RHEA:74112"/>
    </physiologicalReaction>
</comment>
<evidence type="ECO:0000256" key="4">
    <source>
        <dbReference type="ARBA" id="ARBA00009183"/>
    </source>
</evidence>
<dbReference type="Proteomes" id="UP001652622">
    <property type="component" value="Unplaced"/>
</dbReference>
<comment type="similarity">
    <text evidence="3">Belongs to the flavin monoamine oxidase family. FIG1 subfamily.</text>
</comment>
<keyword evidence="5 20" id="KW-0285">Flavoprotein</keyword>
<dbReference type="KEGG" id="pgut:117661220"/>
<keyword evidence="14" id="KW-0325">Glycoprotein</keyword>
<keyword evidence="10 22" id="KW-1133">Transmembrane helix</keyword>
<dbReference type="InterPro" id="IPR050346">
    <property type="entry name" value="FMO-like"/>
</dbReference>
<evidence type="ECO:0000256" key="12">
    <source>
        <dbReference type="ARBA" id="ARBA00023033"/>
    </source>
</evidence>
<evidence type="ECO:0000256" key="9">
    <source>
        <dbReference type="ARBA" id="ARBA00022857"/>
    </source>
</evidence>
<dbReference type="FunFam" id="3.50.50.60:FF:000159">
    <property type="entry name" value="Dimethylaniline monooxygenase [N-oxide-forming]"/>
    <property type="match status" value="1"/>
</dbReference>
<evidence type="ECO:0000313" key="24">
    <source>
        <dbReference type="RefSeq" id="XP_034265727.1"/>
    </source>
</evidence>
<dbReference type="RefSeq" id="XP_034265728.1">
    <property type="nucleotide sequence ID" value="XM_034409837.1"/>
</dbReference>
<evidence type="ECO:0000256" key="3">
    <source>
        <dbReference type="ARBA" id="ARBA00005465"/>
    </source>
</evidence>
<keyword evidence="8 20" id="KW-0274">FAD</keyword>
<dbReference type="PIRSF" id="PIRSF000332">
    <property type="entry name" value="FMO"/>
    <property type="match status" value="1"/>
</dbReference>
<comment type="catalytic activity">
    <reaction evidence="17">
        <text>hypotaurine + NADPH + O2 + H(+) = taurine + NADP(+) + H2O</text>
        <dbReference type="Rhea" id="RHEA:69819"/>
        <dbReference type="ChEBI" id="CHEBI:15377"/>
        <dbReference type="ChEBI" id="CHEBI:15378"/>
        <dbReference type="ChEBI" id="CHEBI:15379"/>
        <dbReference type="ChEBI" id="CHEBI:57783"/>
        <dbReference type="ChEBI" id="CHEBI:57853"/>
        <dbReference type="ChEBI" id="CHEBI:58349"/>
        <dbReference type="ChEBI" id="CHEBI:507393"/>
        <dbReference type="EC" id="1.14.13.8"/>
    </reaction>
    <physiologicalReaction direction="left-to-right" evidence="17">
        <dbReference type="Rhea" id="RHEA:69820"/>
    </physiologicalReaction>
</comment>
<evidence type="ECO:0000256" key="2">
    <source>
        <dbReference type="ARBA" id="ARBA00004389"/>
    </source>
</evidence>
<keyword evidence="7 20" id="KW-0256">Endoplasmic reticulum</keyword>
<dbReference type="EC" id="1.-.-.-" evidence="21"/>
<comment type="subcellular location">
    <subcellularLocation>
        <location evidence="2">Endoplasmic reticulum membrane</location>
        <topology evidence="2">Single-pass membrane protein</topology>
    </subcellularLocation>
</comment>
<evidence type="ECO:0000256" key="10">
    <source>
        <dbReference type="ARBA" id="ARBA00022989"/>
    </source>
</evidence>
<evidence type="ECO:0000256" key="5">
    <source>
        <dbReference type="ARBA" id="ARBA00022630"/>
    </source>
</evidence>
<evidence type="ECO:0000256" key="1">
    <source>
        <dbReference type="ARBA" id="ARBA00001974"/>
    </source>
</evidence>
<keyword evidence="12 20" id="KW-0503">Monooxygenase</keyword>
<feature type="transmembrane region" description="Helical" evidence="22">
    <location>
        <begin position="517"/>
        <end position="537"/>
    </location>
</feature>
<evidence type="ECO:0000256" key="21">
    <source>
        <dbReference type="RuleBase" id="RU361177"/>
    </source>
</evidence>
<evidence type="ECO:0000256" key="13">
    <source>
        <dbReference type="ARBA" id="ARBA00023136"/>
    </source>
</evidence>
<dbReference type="GO" id="GO:0005789">
    <property type="term" value="C:endoplasmic reticulum membrane"/>
    <property type="evidence" value="ECO:0007669"/>
    <property type="project" value="UniProtKB-SubCell"/>
</dbReference>
<comment type="function">
    <text evidence="15">Broad spectrum monooxygenase that catalyzes the oxygenation of a wide variety of nitrogen- and sulfur-containing compounds including xenobiotics. Catalyzes the S-oxygenation of hypotaurine to produce taurine, an organic osmolyte involved in cell volume regulation as well as a variety of cytoprotective and developmental processes. In vitro, catalyzes the N-oxygenation of trimethylamine (TMA) to produce trimethylamine N-oxide (TMAO) and could therefore participate to the detoxification of this compound that is generated by the action of gut microbiota from dietary precursors such as choline, choline containing compounds, betaine or L-carnitine.</text>
</comment>
<organism evidence="23 24">
    <name type="scientific">Pantherophis guttatus</name>
    <name type="common">Corn snake</name>
    <name type="synonym">Elaphe guttata</name>
    <dbReference type="NCBI Taxonomy" id="94885"/>
    <lineage>
        <taxon>Eukaryota</taxon>
        <taxon>Metazoa</taxon>
        <taxon>Chordata</taxon>
        <taxon>Craniata</taxon>
        <taxon>Vertebrata</taxon>
        <taxon>Euteleostomi</taxon>
        <taxon>Lepidosauria</taxon>
        <taxon>Squamata</taxon>
        <taxon>Bifurcata</taxon>
        <taxon>Unidentata</taxon>
        <taxon>Episquamata</taxon>
        <taxon>Toxicofera</taxon>
        <taxon>Serpentes</taxon>
        <taxon>Colubroidea</taxon>
        <taxon>Colubridae</taxon>
        <taxon>Colubrinae</taxon>
        <taxon>Pantherophis</taxon>
    </lineage>
</organism>
<dbReference type="Pfam" id="PF00743">
    <property type="entry name" value="FMO-like"/>
    <property type="match status" value="1"/>
</dbReference>
<reference evidence="24 25" key="1">
    <citation type="submission" date="2025-04" db="UniProtKB">
        <authorList>
            <consortium name="RefSeq"/>
        </authorList>
    </citation>
    <scope>IDENTIFICATION</scope>
    <source>
        <tissue evidence="24 25">Blood</tissue>
    </source>
</reference>
<dbReference type="InterPro" id="IPR002253">
    <property type="entry name" value="Flavin_mOase_1"/>
</dbReference>
<dbReference type="GO" id="GO:0034899">
    <property type="term" value="F:trimethylamine monooxygenase activity"/>
    <property type="evidence" value="ECO:0007669"/>
    <property type="project" value="UniProtKB-EC"/>
</dbReference>
<dbReference type="InterPro" id="IPR036188">
    <property type="entry name" value="FAD/NAD-bd_sf"/>
</dbReference>
<accession>A0A6P9B3D5</accession>
<dbReference type="AlphaFoldDB" id="A0A6P9B3D5"/>
<dbReference type="PANTHER" id="PTHR23023">
    <property type="entry name" value="DIMETHYLANILINE MONOOXYGENASE"/>
    <property type="match status" value="1"/>
</dbReference>
<dbReference type="PRINTS" id="PR01121">
    <property type="entry name" value="FMOXYGENASE1"/>
</dbReference>
<dbReference type="GO" id="GO:0050661">
    <property type="term" value="F:NADP binding"/>
    <property type="evidence" value="ECO:0007669"/>
    <property type="project" value="InterPro"/>
</dbReference>
<proteinExistence type="inferred from homology"/>
<comment type="cofactor">
    <cofactor evidence="1 20 21">
        <name>FAD</name>
        <dbReference type="ChEBI" id="CHEBI:57692"/>
    </cofactor>
</comment>
<evidence type="ECO:0000256" key="15">
    <source>
        <dbReference type="ARBA" id="ARBA00045957"/>
    </source>
</evidence>
<evidence type="ECO:0000256" key="16">
    <source>
        <dbReference type="ARBA" id="ARBA00047338"/>
    </source>
</evidence>
<protein>
    <recommendedName>
        <fullName evidence="21">Flavin-containing monooxygenase</fullName>
        <ecNumber evidence="21">1.-.-.-</ecNumber>
    </recommendedName>
</protein>
<dbReference type="SUPFAM" id="SSF51905">
    <property type="entry name" value="FAD/NAD(P)-binding domain"/>
    <property type="match status" value="2"/>
</dbReference>
<keyword evidence="13 20" id="KW-0472">Membrane</keyword>
<dbReference type="InterPro" id="IPR000960">
    <property type="entry name" value="Flavin_mOase"/>
</dbReference>
<comment type="catalytic activity">
    <reaction evidence="19">
        <text>N,N-dimethylaniline + NADPH + O2 + H(+) = N,N-dimethylaniline N-oxide + NADP(+) + H2O</text>
        <dbReference type="Rhea" id="RHEA:24468"/>
        <dbReference type="ChEBI" id="CHEBI:15377"/>
        <dbReference type="ChEBI" id="CHEBI:15378"/>
        <dbReference type="ChEBI" id="CHEBI:15379"/>
        <dbReference type="ChEBI" id="CHEBI:16269"/>
        <dbReference type="ChEBI" id="CHEBI:17735"/>
        <dbReference type="ChEBI" id="CHEBI:57783"/>
        <dbReference type="ChEBI" id="CHEBI:58349"/>
        <dbReference type="EC" id="1.14.13.8"/>
    </reaction>
    <physiologicalReaction direction="left-to-right" evidence="19">
        <dbReference type="Rhea" id="RHEA:24469"/>
    </physiologicalReaction>
</comment>
<dbReference type="GeneID" id="117661220"/>
<evidence type="ECO:0000256" key="22">
    <source>
        <dbReference type="SAM" id="Phobius"/>
    </source>
</evidence>
<evidence type="ECO:0000256" key="18">
    <source>
        <dbReference type="ARBA" id="ARBA00048088"/>
    </source>
</evidence>
<dbReference type="InterPro" id="IPR020946">
    <property type="entry name" value="Flavin_mOase-like"/>
</dbReference>
<comment type="catalytic activity">
    <reaction evidence="18">
        <text>trimethylamine + NADPH + O2 = trimethylamine N-oxide + NADP(+) + H2O</text>
        <dbReference type="Rhea" id="RHEA:31979"/>
        <dbReference type="ChEBI" id="CHEBI:15377"/>
        <dbReference type="ChEBI" id="CHEBI:15379"/>
        <dbReference type="ChEBI" id="CHEBI:15724"/>
        <dbReference type="ChEBI" id="CHEBI:57783"/>
        <dbReference type="ChEBI" id="CHEBI:58349"/>
        <dbReference type="ChEBI" id="CHEBI:58389"/>
        <dbReference type="EC" id="1.14.13.148"/>
    </reaction>
    <physiologicalReaction direction="left-to-right" evidence="18">
        <dbReference type="Rhea" id="RHEA:31980"/>
    </physiologicalReaction>
</comment>
<evidence type="ECO:0000256" key="14">
    <source>
        <dbReference type="ARBA" id="ARBA00023180"/>
    </source>
</evidence>
<gene>
    <name evidence="24 25" type="primary">LOC117661220</name>
</gene>
<dbReference type="GO" id="GO:0050660">
    <property type="term" value="F:flavin adenine dinucleotide binding"/>
    <property type="evidence" value="ECO:0007669"/>
    <property type="project" value="InterPro"/>
</dbReference>